<proteinExistence type="predicted"/>
<evidence type="ECO:0000256" key="2">
    <source>
        <dbReference type="ARBA" id="ARBA00022692"/>
    </source>
</evidence>
<keyword evidence="5 7" id="KW-0472">Membrane</keyword>
<name>A0A7J7EI79_DICBM</name>
<dbReference type="AlphaFoldDB" id="A0A7J7EI79"/>
<evidence type="ECO:0000256" key="3">
    <source>
        <dbReference type="ARBA" id="ARBA00022729"/>
    </source>
</evidence>
<keyword evidence="3" id="KW-0732">Signal</keyword>
<organism evidence="9 10">
    <name type="scientific">Diceros bicornis minor</name>
    <name type="common">South-central black rhinoceros</name>
    <dbReference type="NCBI Taxonomy" id="77932"/>
    <lineage>
        <taxon>Eukaryota</taxon>
        <taxon>Metazoa</taxon>
        <taxon>Chordata</taxon>
        <taxon>Craniata</taxon>
        <taxon>Vertebrata</taxon>
        <taxon>Euteleostomi</taxon>
        <taxon>Mammalia</taxon>
        <taxon>Eutheria</taxon>
        <taxon>Laurasiatheria</taxon>
        <taxon>Perissodactyla</taxon>
        <taxon>Rhinocerotidae</taxon>
        <taxon>Diceros</taxon>
    </lineage>
</organism>
<comment type="caution">
    <text evidence="9">The sequence shown here is derived from an EMBL/GenBank/DDBJ whole genome shotgun (WGS) entry which is preliminary data.</text>
</comment>
<dbReference type="GO" id="GO:0016020">
    <property type="term" value="C:membrane"/>
    <property type="evidence" value="ECO:0007669"/>
    <property type="project" value="UniProtKB-SubCell"/>
</dbReference>
<feature type="region of interest" description="Disordered" evidence="6">
    <location>
        <begin position="32"/>
        <end position="55"/>
    </location>
</feature>
<dbReference type="EMBL" id="JACDTQ010002873">
    <property type="protein sequence ID" value="KAF5915387.1"/>
    <property type="molecule type" value="Genomic_DNA"/>
</dbReference>
<evidence type="ECO:0000256" key="1">
    <source>
        <dbReference type="ARBA" id="ARBA00004370"/>
    </source>
</evidence>
<dbReference type="InterPro" id="IPR028082">
    <property type="entry name" value="Peripla_BP_I"/>
</dbReference>
<evidence type="ECO:0000313" key="10">
    <source>
        <dbReference type="Proteomes" id="UP000551758"/>
    </source>
</evidence>
<evidence type="ECO:0000256" key="4">
    <source>
        <dbReference type="ARBA" id="ARBA00022989"/>
    </source>
</evidence>
<protein>
    <recommendedName>
        <fullName evidence="8">Receptor ligand binding region domain-containing protein</fullName>
    </recommendedName>
</protein>
<comment type="subcellular location">
    <subcellularLocation>
        <location evidence="1">Membrane</location>
    </subcellularLocation>
</comment>
<feature type="transmembrane region" description="Helical" evidence="7">
    <location>
        <begin position="276"/>
        <end position="299"/>
    </location>
</feature>
<evidence type="ECO:0000256" key="7">
    <source>
        <dbReference type="SAM" id="Phobius"/>
    </source>
</evidence>
<sequence length="352" mass="37487">MPTFPTGDDELSMSPEQPRCFEGFILRGGDARRPLERHSGRGGRNPGHKGRPAKVSLPPLPPVVVLCMHSAFLGGSEQTALLSRVWAQGLPGERLVFVPYDTNRSYPALGDCGPLREAYDALLTVSLESSPADQAIKAAGANGERAARLEPQQVSPLFGTIYEVIVLLAHALNHSESHRAGLSGAQLGDHTGAVNVAGFSQRIRMDEKGRRLAQYIILDRDGGGSQLVPTHILDTGTWQVQLLGRAIHFPGGGPLARNSSCWFHPNTLCMRGAQPLSGLLALALACVLVLACGTLTCLVRLGVQQLQQVWGSHQILVTAQELSLIHGPLSRRMSGAGTGLGGQQRLKLGLGP</sequence>
<keyword evidence="10" id="KW-1185">Reference proteome</keyword>
<evidence type="ECO:0000256" key="5">
    <source>
        <dbReference type="ARBA" id="ARBA00023136"/>
    </source>
</evidence>
<dbReference type="InterPro" id="IPR001828">
    <property type="entry name" value="ANF_lig-bd_rcpt"/>
</dbReference>
<dbReference type="Proteomes" id="UP000551758">
    <property type="component" value="Unassembled WGS sequence"/>
</dbReference>
<gene>
    <name evidence="9" type="ORF">HPG69_012140</name>
</gene>
<evidence type="ECO:0000313" key="9">
    <source>
        <dbReference type="EMBL" id="KAF5915387.1"/>
    </source>
</evidence>
<reference evidence="9 10" key="1">
    <citation type="journal article" date="2020" name="Mol. Biol. Evol.">
        <title>Interspecific Gene Flow and the Evolution of Specialization in Black and White Rhinoceros.</title>
        <authorList>
            <person name="Moodley Y."/>
            <person name="Westbury M.V."/>
            <person name="Russo I.M."/>
            <person name="Gopalakrishnan S."/>
            <person name="Rakotoarivelo A."/>
            <person name="Olsen R.A."/>
            <person name="Prost S."/>
            <person name="Tunstall T."/>
            <person name="Ryder O.A."/>
            <person name="Dalen L."/>
            <person name="Bruford M.W."/>
        </authorList>
    </citation>
    <scope>NUCLEOTIDE SEQUENCE [LARGE SCALE GENOMIC DNA]</scope>
    <source>
        <strain evidence="9">SBR-YM</strain>
        <tissue evidence="9">Skin</tissue>
    </source>
</reference>
<evidence type="ECO:0000256" key="6">
    <source>
        <dbReference type="SAM" id="MobiDB-lite"/>
    </source>
</evidence>
<dbReference type="Pfam" id="PF01094">
    <property type="entry name" value="ANF_receptor"/>
    <property type="match status" value="1"/>
</dbReference>
<keyword evidence="4 7" id="KW-1133">Transmembrane helix</keyword>
<keyword evidence="2 7" id="KW-0812">Transmembrane</keyword>
<evidence type="ECO:0000259" key="8">
    <source>
        <dbReference type="Pfam" id="PF01094"/>
    </source>
</evidence>
<accession>A0A7J7EI79</accession>
<feature type="domain" description="Receptor ligand binding region" evidence="8">
    <location>
        <begin position="63"/>
        <end position="219"/>
    </location>
</feature>
<dbReference type="SUPFAM" id="SSF53822">
    <property type="entry name" value="Periplasmic binding protein-like I"/>
    <property type="match status" value="1"/>
</dbReference>